<evidence type="ECO:0008006" key="4">
    <source>
        <dbReference type="Google" id="ProtNLM"/>
    </source>
</evidence>
<sequence>MSETSSFPMSISLHRPELNMAEICQSMTGVTVGAGSEQKVFNIHTDLMCAYSGYLNRVFVKHFEETSSSSYSPETKSEDKTEVDTPGTYHDGAWHFRAAPHRSNSKNNTSSRSSSSSHPSASASTTGYNDHHTLTLPHISPTLFAQFVSWCYHPHSICASYTEYWCRDTIDLYTLARRLEAPFLCIDLLVSIHAIFTPESMAALLPEYQGVTLTLDDLEMAFKALPDSDPLCRYLSYVYWGLFHESNDPWTKTEGATAAYSKVGDELDALAEFPKSFLVRAVLVRESRLRSLELPFAEGYLSKDQQAWYGLGKVREWTPPLGQMRELLEAYNGDVVDDDGAVRSMMVELVRQGDSWGEEPRLPFEDKHLGEWMFGK</sequence>
<feature type="region of interest" description="Disordered" evidence="1">
    <location>
        <begin position="99"/>
        <end position="126"/>
    </location>
</feature>
<accession>A0A9P4M078</accession>
<name>A0A9P4M078_9PEZI</name>
<dbReference type="EMBL" id="ML978711">
    <property type="protein sequence ID" value="KAF2092173.1"/>
    <property type="molecule type" value="Genomic_DNA"/>
</dbReference>
<evidence type="ECO:0000313" key="3">
    <source>
        <dbReference type="Proteomes" id="UP000799776"/>
    </source>
</evidence>
<protein>
    <recommendedName>
        <fullName evidence="4">BTB domain-containing protein</fullName>
    </recommendedName>
</protein>
<dbReference type="InterPro" id="IPR011333">
    <property type="entry name" value="SKP1/BTB/POZ_sf"/>
</dbReference>
<organism evidence="2 3">
    <name type="scientific">Saccharata proteae CBS 121410</name>
    <dbReference type="NCBI Taxonomy" id="1314787"/>
    <lineage>
        <taxon>Eukaryota</taxon>
        <taxon>Fungi</taxon>
        <taxon>Dikarya</taxon>
        <taxon>Ascomycota</taxon>
        <taxon>Pezizomycotina</taxon>
        <taxon>Dothideomycetes</taxon>
        <taxon>Dothideomycetes incertae sedis</taxon>
        <taxon>Botryosphaeriales</taxon>
        <taxon>Saccharataceae</taxon>
        <taxon>Saccharata</taxon>
    </lineage>
</organism>
<gene>
    <name evidence="2" type="ORF">K490DRAFT_53317</name>
</gene>
<dbReference type="Gene3D" id="3.30.710.10">
    <property type="entry name" value="Potassium Channel Kv1.1, Chain A"/>
    <property type="match status" value="1"/>
</dbReference>
<evidence type="ECO:0000256" key="1">
    <source>
        <dbReference type="SAM" id="MobiDB-lite"/>
    </source>
</evidence>
<proteinExistence type="predicted"/>
<keyword evidence="3" id="KW-1185">Reference proteome</keyword>
<feature type="compositionally biased region" description="Low complexity" evidence="1">
    <location>
        <begin position="105"/>
        <end position="126"/>
    </location>
</feature>
<evidence type="ECO:0000313" key="2">
    <source>
        <dbReference type="EMBL" id="KAF2092173.1"/>
    </source>
</evidence>
<comment type="caution">
    <text evidence="2">The sequence shown here is derived from an EMBL/GenBank/DDBJ whole genome shotgun (WGS) entry which is preliminary data.</text>
</comment>
<reference evidence="2" key="1">
    <citation type="journal article" date="2020" name="Stud. Mycol.">
        <title>101 Dothideomycetes genomes: a test case for predicting lifestyles and emergence of pathogens.</title>
        <authorList>
            <person name="Haridas S."/>
            <person name="Albert R."/>
            <person name="Binder M."/>
            <person name="Bloem J."/>
            <person name="Labutti K."/>
            <person name="Salamov A."/>
            <person name="Andreopoulos B."/>
            <person name="Baker S."/>
            <person name="Barry K."/>
            <person name="Bills G."/>
            <person name="Bluhm B."/>
            <person name="Cannon C."/>
            <person name="Castanera R."/>
            <person name="Culley D."/>
            <person name="Daum C."/>
            <person name="Ezra D."/>
            <person name="Gonzalez J."/>
            <person name="Henrissat B."/>
            <person name="Kuo A."/>
            <person name="Liang C."/>
            <person name="Lipzen A."/>
            <person name="Lutzoni F."/>
            <person name="Magnuson J."/>
            <person name="Mondo S."/>
            <person name="Nolan M."/>
            <person name="Ohm R."/>
            <person name="Pangilinan J."/>
            <person name="Park H.-J."/>
            <person name="Ramirez L."/>
            <person name="Alfaro M."/>
            <person name="Sun H."/>
            <person name="Tritt A."/>
            <person name="Yoshinaga Y."/>
            <person name="Zwiers L.-H."/>
            <person name="Turgeon B."/>
            <person name="Goodwin S."/>
            <person name="Spatafora J."/>
            <person name="Crous P."/>
            <person name="Grigoriev I."/>
        </authorList>
    </citation>
    <scope>NUCLEOTIDE SEQUENCE</scope>
    <source>
        <strain evidence="2">CBS 121410</strain>
    </source>
</reference>
<dbReference type="Proteomes" id="UP000799776">
    <property type="component" value="Unassembled WGS sequence"/>
</dbReference>
<dbReference type="AlphaFoldDB" id="A0A9P4M078"/>